<accession>A0A2R6RVU5</accession>
<gene>
    <name evidence="1" type="ORF">PHLCEN_2v1820</name>
</gene>
<sequence length="103" mass="12093">MTKEQVTRLIDVPVGFPSLVAEDSPISIHCHFAGDIFMECLSTQHLHRMGVSRKMFYASAAFEFRYESEDFQHCIQVMQNGMQLTWRQVRTMKRGLRCSRDYK</sequence>
<proteinExistence type="predicted"/>
<evidence type="ECO:0000313" key="1">
    <source>
        <dbReference type="EMBL" id="PSS34152.1"/>
    </source>
</evidence>
<organism evidence="1 2">
    <name type="scientific">Hermanssonia centrifuga</name>
    <dbReference type="NCBI Taxonomy" id="98765"/>
    <lineage>
        <taxon>Eukaryota</taxon>
        <taxon>Fungi</taxon>
        <taxon>Dikarya</taxon>
        <taxon>Basidiomycota</taxon>
        <taxon>Agaricomycotina</taxon>
        <taxon>Agaricomycetes</taxon>
        <taxon>Polyporales</taxon>
        <taxon>Meruliaceae</taxon>
        <taxon>Hermanssonia</taxon>
    </lineage>
</organism>
<reference evidence="1 2" key="1">
    <citation type="submission" date="2018-02" db="EMBL/GenBank/DDBJ databases">
        <title>Genome sequence of the basidiomycete white-rot fungus Phlebia centrifuga.</title>
        <authorList>
            <person name="Granchi Z."/>
            <person name="Peng M."/>
            <person name="de Vries R.P."/>
            <person name="Hilden K."/>
            <person name="Makela M.R."/>
            <person name="Grigoriev I."/>
            <person name="Riley R."/>
        </authorList>
    </citation>
    <scope>NUCLEOTIDE SEQUENCE [LARGE SCALE GENOMIC DNA]</scope>
    <source>
        <strain evidence="1 2">FBCC195</strain>
    </source>
</reference>
<dbReference type="Proteomes" id="UP000186601">
    <property type="component" value="Unassembled WGS sequence"/>
</dbReference>
<name>A0A2R6RVU5_9APHY</name>
<dbReference type="AlphaFoldDB" id="A0A2R6RVU5"/>
<protein>
    <submittedName>
        <fullName evidence="1">Uncharacterized protein</fullName>
    </submittedName>
</protein>
<comment type="caution">
    <text evidence="1">The sequence shown here is derived from an EMBL/GenBank/DDBJ whole genome shotgun (WGS) entry which is preliminary data.</text>
</comment>
<evidence type="ECO:0000313" key="2">
    <source>
        <dbReference type="Proteomes" id="UP000186601"/>
    </source>
</evidence>
<keyword evidence="2" id="KW-1185">Reference proteome</keyword>
<dbReference type="EMBL" id="MLYV02000149">
    <property type="protein sequence ID" value="PSS34152.1"/>
    <property type="molecule type" value="Genomic_DNA"/>
</dbReference>